<sequence length="264" mass="29013">MSHLLTNLQFTEGLNLAFEKVLLPNINNLLSNIIVNSKLDPILVLAEDKVSTSINFGLVEPNLNATYKLSNVKGLSKIKLTELQILECKMCEVQNDICILKCKGGMNKIDISSVEIKGNANTKVGLNLPEASLSGKVESLGITSNFLATAKLKTITGFLFNSYEITEVTIDSINCDFKNVNVYVDGLVGIFNPLVNWILTLIENVFKKSLTSVICFAFKNDIQKTISSLLPIPIEFQIPTINSAYNGALSAYHLINLARTVEKI</sequence>
<gene>
    <name evidence="1" type="ORF">HK099_000820</name>
</gene>
<dbReference type="Gene3D" id="3.15.10.10">
    <property type="entry name" value="Bactericidal permeability-increasing protein, domain 1"/>
    <property type="match status" value="1"/>
</dbReference>
<keyword evidence="2" id="KW-1185">Reference proteome</keyword>
<comment type="caution">
    <text evidence="1">The sequence shown here is derived from an EMBL/GenBank/DDBJ whole genome shotgun (WGS) entry which is preliminary data.</text>
</comment>
<dbReference type="SUPFAM" id="SSF55394">
    <property type="entry name" value="Bactericidal permeability-increasing protein, BPI"/>
    <property type="match status" value="1"/>
</dbReference>
<reference evidence="1" key="1">
    <citation type="submission" date="2020-05" db="EMBL/GenBank/DDBJ databases">
        <title>Phylogenomic resolution of chytrid fungi.</title>
        <authorList>
            <person name="Stajich J.E."/>
            <person name="Amses K."/>
            <person name="Simmons R."/>
            <person name="Seto K."/>
            <person name="Myers J."/>
            <person name="Bonds A."/>
            <person name="Quandt C.A."/>
            <person name="Barry K."/>
            <person name="Liu P."/>
            <person name="Grigoriev I."/>
            <person name="Longcore J.E."/>
            <person name="James T.Y."/>
        </authorList>
    </citation>
    <scope>NUCLEOTIDE SEQUENCE</scope>
    <source>
        <strain evidence="1">JEL0476</strain>
    </source>
</reference>
<accession>A0AAD5TV08</accession>
<organism evidence="1 2">
    <name type="scientific">Clydaea vesicula</name>
    <dbReference type="NCBI Taxonomy" id="447962"/>
    <lineage>
        <taxon>Eukaryota</taxon>
        <taxon>Fungi</taxon>
        <taxon>Fungi incertae sedis</taxon>
        <taxon>Chytridiomycota</taxon>
        <taxon>Chytridiomycota incertae sedis</taxon>
        <taxon>Chytridiomycetes</taxon>
        <taxon>Lobulomycetales</taxon>
        <taxon>Lobulomycetaceae</taxon>
        <taxon>Clydaea</taxon>
    </lineage>
</organism>
<name>A0AAD5TV08_9FUNG</name>
<evidence type="ECO:0000313" key="1">
    <source>
        <dbReference type="EMBL" id="KAJ3205466.1"/>
    </source>
</evidence>
<dbReference type="EMBL" id="JADGJW010001201">
    <property type="protein sequence ID" value="KAJ3205466.1"/>
    <property type="molecule type" value="Genomic_DNA"/>
</dbReference>
<dbReference type="InterPro" id="IPR017943">
    <property type="entry name" value="Bactericidal_perm-incr_a/b_dom"/>
</dbReference>
<proteinExistence type="predicted"/>
<evidence type="ECO:0000313" key="2">
    <source>
        <dbReference type="Proteomes" id="UP001211065"/>
    </source>
</evidence>
<dbReference type="Proteomes" id="UP001211065">
    <property type="component" value="Unassembled WGS sequence"/>
</dbReference>
<dbReference type="GO" id="GO:0008289">
    <property type="term" value="F:lipid binding"/>
    <property type="evidence" value="ECO:0007669"/>
    <property type="project" value="InterPro"/>
</dbReference>
<protein>
    <submittedName>
        <fullName evidence="1">Uncharacterized protein</fullName>
    </submittedName>
</protein>
<dbReference type="AlphaFoldDB" id="A0AAD5TV08"/>